<dbReference type="CDD" id="cd00105">
    <property type="entry name" value="KH-I"/>
    <property type="match status" value="1"/>
</dbReference>
<feature type="domain" description="K Homology" evidence="4">
    <location>
        <begin position="785"/>
        <end position="852"/>
    </location>
</feature>
<dbReference type="GO" id="GO:0003723">
    <property type="term" value="F:RNA binding"/>
    <property type="evidence" value="ECO:0007669"/>
    <property type="project" value="UniProtKB-UniRule"/>
</dbReference>
<dbReference type="InterPro" id="IPR057432">
    <property type="entry name" value="Lin-15A/B-like_dom"/>
</dbReference>
<organism evidence="6">
    <name type="scientific">Caenorhabditis remanei</name>
    <name type="common">Caenorhabditis vulgaris</name>
    <dbReference type="NCBI Taxonomy" id="31234"/>
    <lineage>
        <taxon>Eukaryota</taxon>
        <taxon>Metazoa</taxon>
        <taxon>Ecdysozoa</taxon>
        <taxon>Nematoda</taxon>
        <taxon>Chromadorea</taxon>
        <taxon>Rhabditida</taxon>
        <taxon>Rhabditina</taxon>
        <taxon>Rhabditomorpha</taxon>
        <taxon>Rhabditoidea</taxon>
        <taxon>Rhabditidae</taxon>
        <taxon>Peloderinae</taxon>
        <taxon>Caenorhabditis</taxon>
    </lineage>
</organism>
<keyword evidence="2" id="KW-0694">RNA-binding</keyword>
<feature type="domain" description="K Homology" evidence="4">
    <location>
        <begin position="1301"/>
        <end position="1371"/>
    </location>
</feature>
<dbReference type="InterPro" id="IPR004088">
    <property type="entry name" value="KH_dom_type_1"/>
</dbReference>
<feature type="domain" description="K Homology" evidence="4">
    <location>
        <begin position="1014"/>
        <end position="1082"/>
    </location>
</feature>
<evidence type="ECO:0000256" key="1">
    <source>
        <dbReference type="ARBA" id="ARBA00022737"/>
    </source>
</evidence>
<dbReference type="PROSITE" id="PS50084">
    <property type="entry name" value="KH_TYPE_1"/>
    <property type="match status" value="7"/>
</dbReference>
<feature type="compositionally biased region" description="Basic and acidic residues" evidence="3">
    <location>
        <begin position="1"/>
        <end position="16"/>
    </location>
</feature>
<evidence type="ECO:0000259" key="4">
    <source>
        <dbReference type="SMART" id="SM00322"/>
    </source>
</evidence>
<sequence length="1472" mass="167319">MTKSDVENEVKEDISTRKKRTARTQSSRIWSSGNTSYEQYTGVKFKCKVCLASVPQHILSHMERWWERQMILVALVMTGHRTKEEAKKEYQASIRNYRKGFKIHLGSGYFYVCRDHLAHAGKCWMDILKIKSPDDVMKAKKPAVKMSMDIMKYFNDREFNFKSEKAFLEHCDQFISYDWQRICEIYPHLSEVLEEMEEMEDVPASLQEINVQEYENDENNVVLSPTQEISEYDDTMELFEPVMDMAKEEPESKQEITLPEPPVNLIKKGKVCKICGERVVKGHDISSDWTRRIVIYMAYQKGYIGKERVFTLFYQTNRIFICPEHSREAVEEIYELFGTRDPTNFIKMYSSYKQNVETTFKDIRFCFGLDPAEKIEKFIKGARSFASIHRIDVDKPPAPSTSPILRPPTPKLLPRISGNIEIPKRLSDILALEIPKSPPTAVDTPVPTHPASALWMLSTREPPSAPNRETSRHSERRTRPYPNTSRYASVVEFCSPSREGLNRAVRRLSSIRRGVCIPSSSQESSYSDPRICILNDGPPEDTCPRPKTVKSRNQCQICKARNVEEVVTLSIFTEIVCVFVVLMNSQQWTESRVMEMYSERVKQKSGVIVMSERKRFLNVKQEDSDSLPGAKRSFNDYSNDYSPRSPSPIRSPSNSEFSPCTQSPSSPSPLEPVKPVVKTGKIEKSSVEVPEKFLEEVRERVDMLQKETFCTINVSSRITGLTRTVFLEGLRENIITTKDRIEEIVMSSIGFVHQVARKHLKRGYPDYLTPRSPSPESPEEKQKPIRKRVSINIPASKFQCYLIVGKCGATVKKLEMDTRCEISVYKELENIEISGLEEDVERAKILVNDIFAASAALRKATAKPQGENGSVIQELKIPSHLSSGYGFTMMKKKANEICLKSDVRWQFQDMEVGKLMRLLGKREQVEKVIKEIEEFLEIMDVSEDTMFIHSSKVAKIIGKNGETIKSLSKRSGAECHFNRYDQNGPMPTFQTLVIKGSKQQISTARQMVQELINAVYHLPIPLNVYYGVAGYENENIINISEVSGARCTCCPDSKDQKKKVIKIEGTEEQVELAKNLLECSIEIEEAKVFTVDTLKISVWKASFVIGKNGSTLSSIRKESGAECIMKTEEDGYKILEIRGTFKQVEHAKRLIREQIGEKQVVHRVDIPFHVYPAIIGNNNEKVTEISAASGATCCPNEDQRKKFIKIEGTVEQVDKAISLLKDSIEKNETKTTVSSMTVPISKCGLVIGKRYERLNSICNESGADCTLSVATETEQTFEIRGTTEQIARATGIIETIIEDRHQMSYTMFVPAKLAGKIIGLNAVTIDSIRKESGTKIKYDPRRLEETMKKFEITGTVKQIETAKTLMQEASGIVLLGLPQDMDYVWNGYETGMPMSNWAPLESAPPPPPPPPLMLRLTPPPPPPSPRRSFRPFPPPPPPPFSSSFNHNYPGPSRSYNYPHHPYQPFGPSQFYR</sequence>
<feature type="domain" description="K Homology" evidence="4">
    <location>
        <begin position="1230"/>
        <end position="1298"/>
    </location>
</feature>
<gene>
    <name evidence="5" type="ORF">CRE_28699</name>
</gene>
<dbReference type="InParanoid" id="E3MK30"/>
<dbReference type="InterPro" id="IPR036612">
    <property type="entry name" value="KH_dom_type_1_sf"/>
</dbReference>
<reference evidence="5" key="1">
    <citation type="submission" date="2007-07" db="EMBL/GenBank/DDBJ databases">
        <title>PCAP assembly of the Caenorhabditis remanei genome.</title>
        <authorList>
            <consortium name="The Caenorhabditis remanei Sequencing Consortium"/>
            <person name="Wilson R.K."/>
        </authorList>
    </citation>
    <scope>NUCLEOTIDE SEQUENCE [LARGE SCALE GENOMIC DNA]</scope>
    <source>
        <strain evidence="5">PB4641</strain>
    </source>
</reference>
<dbReference type="Gene3D" id="3.30.310.210">
    <property type="match status" value="1"/>
</dbReference>
<evidence type="ECO:0000256" key="2">
    <source>
        <dbReference type="PROSITE-ProRule" id="PRU00117"/>
    </source>
</evidence>
<feature type="region of interest" description="Disordered" evidence="3">
    <location>
        <begin position="458"/>
        <end position="482"/>
    </location>
</feature>
<feature type="domain" description="K Homology" evidence="4">
    <location>
        <begin position="1158"/>
        <end position="1225"/>
    </location>
</feature>
<dbReference type="eggNOG" id="KOG1676">
    <property type="taxonomic scope" value="Eukaryota"/>
</dbReference>
<dbReference type="EMBL" id="DS268451">
    <property type="protein sequence ID" value="EFP03807.1"/>
    <property type="molecule type" value="Genomic_DNA"/>
</dbReference>
<keyword evidence="6" id="KW-1185">Reference proteome</keyword>
<dbReference type="Gene3D" id="3.30.1370.10">
    <property type="entry name" value="K Homology domain, type 1"/>
    <property type="match status" value="6"/>
</dbReference>
<feature type="region of interest" description="Disordered" evidence="3">
    <location>
        <begin position="1399"/>
        <end position="1472"/>
    </location>
</feature>
<feature type="domain" description="K Homology" evidence="4">
    <location>
        <begin position="681"/>
        <end position="746"/>
    </location>
</feature>
<feature type="region of interest" description="Disordered" evidence="3">
    <location>
        <begin position="1"/>
        <end position="27"/>
    </location>
</feature>
<evidence type="ECO:0000313" key="6">
    <source>
        <dbReference type="Proteomes" id="UP000008281"/>
    </source>
</evidence>
<protein>
    <recommendedName>
        <fullName evidence="4">K Homology domain-containing protein</fullName>
    </recommendedName>
</protein>
<evidence type="ECO:0000313" key="5">
    <source>
        <dbReference type="EMBL" id="EFP03807.1"/>
    </source>
</evidence>
<feature type="compositionally biased region" description="Low complexity" evidence="3">
    <location>
        <begin position="642"/>
        <end position="655"/>
    </location>
</feature>
<dbReference type="HOGENOM" id="CLU_250144_0_0_1"/>
<dbReference type="SUPFAM" id="SSF54791">
    <property type="entry name" value="Eukaryotic type KH-domain (KH-domain type I)"/>
    <property type="match status" value="6"/>
</dbReference>
<dbReference type="PANTHER" id="PTHR10288">
    <property type="entry name" value="KH DOMAIN CONTAINING RNA BINDING PROTEIN"/>
    <property type="match status" value="1"/>
</dbReference>
<dbReference type="Pfam" id="PF00013">
    <property type="entry name" value="KH_1"/>
    <property type="match status" value="7"/>
</dbReference>
<feature type="domain" description="K Homology" evidence="4">
    <location>
        <begin position="940"/>
        <end position="1013"/>
    </location>
</feature>
<dbReference type="STRING" id="31234.E3MK30"/>
<feature type="compositionally biased region" description="Pro residues" evidence="3">
    <location>
        <begin position="1402"/>
        <end position="1440"/>
    </location>
</feature>
<feature type="region of interest" description="Disordered" evidence="3">
    <location>
        <begin position="764"/>
        <end position="786"/>
    </location>
</feature>
<accession>E3MK30</accession>
<name>E3MK30_CAERE</name>
<evidence type="ECO:0000256" key="3">
    <source>
        <dbReference type="SAM" id="MobiDB-lite"/>
    </source>
</evidence>
<keyword evidence="1" id="KW-0677">Repeat</keyword>
<dbReference type="InterPro" id="IPR004087">
    <property type="entry name" value="KH_dom"/>
</dbReference>
<dbReference type="Proteomes" id="UP000008281">
    <property type="component" value="Unassembled WGS sequence"/>
</dbReference>
<dbReference type="OrthoDB" id="5828577at2759"/>
<dbReference type="SMART" id="SM00322">
    <property type="entry name" value="KH"/>
    <property type="match status" value="8"/>
</dbReference>
<proteinExistence type="predicted"/>
<dbReference type="Pfam" id="PF25375">
    <property type="entry name" value="Lin-15B"/>
    <property type="match status" value="2"/>
</dbReference>
<feature type="region of interest" description="Disordered" evidence="3">
    <location>
        <begin position="619"/>
        <end position="674"/>
    </location>
</feature>
<feature type="domain" description="K Homology" evidence="4">
    <location>
        <begin position="1088"/>
        <end position="1156"/>
    </location>
</feature>